<comment type="subcellular location">
    <subcellularLocation>
        <location evidence="1">Cytoplasm</location>
    </subcellularLocation>
</comment>
<dbReference type="GO" id="GO:0003723">
    <property type="term" value="F:RNA binding"/>
    <property type="evidence" value="ECO:0007669"/>
    <property type="project" value="UniProtKB-UniRule"/>
</dbReference>
<evidence type="ECO:0000256" key="3">
    <source>
        <dbReference type="ARBA" id="ARBA00022737"/>
    </source>
</evidence>
<evidence type="ECO:0000256" key="2">
    <source>
        <dbReference type="ARBA" id="ARBA00022490"/>
    </source>
</evidence>
<keyword evidence="2" id="KW-0963">Cytoplasm</keyword>
<dbReference type="FunFam" id="3.30.70.330:FF:000022">
    <property type="entry name" value="APOBEC1 complementation factor isoform X1"/>
    <property type="match status" value="1"/>
</dbReference>
<dbReference type="InterPro" id="IPR006535">
    <property type="entry name" value="HnRNP_R/Q_splicing_fac"/>
</dbReference>
<dbReference type="NCBIfam" id="TIGR01648">
    <property type="entry name" value="hnRNP-R-Q"/>
    <property type="match status" value="1"/>
</dbReference>
<dbReference type="AlphaFoldDB" id="A0A095C6W2"/>
<dbReference type="Gene3D" id="3.30.70.330">
    <property type="match status" value="3"/>
</dbReference>
<protein>
    <submittedName>
        <fullName evidence="6">APOBEC1 complementation factor</fullName>
    </submittedName>
</protein>
<accession>A0A095C6W2</accession>
<name>A0A095C6W2_SCHHA</name>
<proteinExistence type="predicted"/>
<evidence type="ECO:0000256" key="1">
    <source>
        <dbReference type="ARBA" id="ARBA00004496"/>
    </source>
</evidence>
<dbReference type="InterPro" id="IPR000504">
    <property type="entry name" value="RRM_dom"/>
</dbReference>
<reference evidence="6" key="1">
    <citation type="journal article" date="2012" name="Nat. Genet.">
        <title>Whole-genome sequence of Schistosoma haematobium.</title>
        <authorList>
            <person name="Young N.D."/>
            <person name="Jex A.R."/>
            <person name="Li B."/>
            <person name="Liu S."/>
            <person name="Yang L."/>
            <person name="Xiong Z."/>
            <person name="Li Y."/>
            <person name="Cantacessi C."/>
            <person name="Hall R.S."/>
            <person name="Xu X."/>
            <person name="Chen F."/>
            <person name="Wu X."/>
            <person name="Zerlotini A."/>
            <person name="Oliveira G."/>
            <person name="Hofmann A."/>
            <person name="Zhang G."/>
            <person name="Fang X."/>
            <person name="Kang Y."/>
            <person name="Campbell B.E."/>
            <person name="Loukas A."/>
            <person name="Ranganathan S."/>
            <person name="Rollinson D."/>
            <person name="Rinaldi G."/>
            <person name="Brindley P.J."/>
            <person name="Yang H."/>
            <person name="Wang J."/>
            <person name="Wang J."/>
            <person name="Gasser R.B."/>
        </authorList>
    </citation>
    <scope>NUCLEOTIDE SEQUENCE [LARGE SCALE GENOMIC DNA]</scope>
</reference>
<evidence type="ECO:0000256" key="4">
    <source>
        <dbReference type="ARBA" id="ARBA00022884"/>
    </source>
</evidence>
<dbReference type="EMBL" id="KL250926">
    <property type="protein sequence ID" value="KGB37783.1"/>
    <property type="molecule type" value="Genomic_DNA"/>
</dbReference>
<evidence type="ECO:0000313" key="6">
    <source>
        <dbReference type="EMBL" id="KGB37783.1"/>
    </source>
</evidence>
<dbReference type="SUPFAM" id="SSF54928">
    <property type="entry name" value="RNA-binding domain, RBD"/>
    <property type="match status" value="2"/>
</dbReference>
<dbReference type="Pfam" id="PF00076">
    <property type="entry name" value="RRM_1"/>
    <property type="match status" value="3"/>
</dbReference>
<organism evidence="6">
    <name type="scientific">Schistosoma haematobium</name>
    <name type="common">Blood fluke</name>
    <dbReference type="NCBI Taxonomy" id="6185"/>
    <lineage>
        <taxon>Eukaryota</taxon>
        <taxon>Metazoa</taxon>
        <taxon>Spiralia</taxon>
        <taxon>Lophotrochozoa</taxon>
        <taxon>Platyhelminthes</taxon>
        <taxon>Trematoda</taxon>
        <taxon>Digenea</taxon>
        <taxon>Strigeidida</taxon>
        <taxon>Schistosomatoidea</taxon>
        <taxon>Schistosomatidae</taxon>
        <taxon>Schistosoma</taxon>
    </lineage>
</organism>
<feature type="region of interest" description="Disordered" evidence="5">
    <location>
        <begin position="409"/>
        <end position="474"/>
    </location>
</feature>
<dbReference type="CDD" id="cd12249">
    <property type="entry name" value="RRM1_hnRNPR_like"/>
    <property type="match status" value="1"/>
</dbReference>
<gene>
    <name evidence="6" type="ORF">MS3_06140</name>
</gene>
<dbReference type="InterPro" id="IPR035979">
    <property type="entry name" value="RBD_domain_sf"/>
</dbReference>
<feature type="compositionally biased region" description="Low complexity" evidence="5">
    <location>
        <begin position="447"/>
        <end position="463"/>
    </location>
</feature>
<feature type="compositionally biased region" description="Polar residues" evidence="5">
    <location>
        <begin position="426"/>
        <end position="439"/>
    </location>
</feature>
<dbReference type="PANTHER" id="PTHR21245">
    <property type="entry name" value="HETEROGENEOUS NUCLEAR RIBONUCLEOPROTEIN"/>
    <property type="match status" value="1"/>
</dbReference>
<evidence type="ECO:0000256" key="5">
    <source>
        <dbReference type="SAM" id="MobiDB-lite"/>
    </source>
</evidence>
<dbReference type="PROSITE" id="PS50102">
    <property type="entry name" value="RRM"/>
    <property type="match status" value="3"/>
</dbReference>
<sequence length="881" mass="96153">MLVSDVDRNAVSLTTLQTKDITSLQLSTPQTVTTFTTSARESAMSTSSDILGKQENQNANALSAEEAIVSLLERTKYTYVQENGQRRYGPPPNWQCEAPPRGCEVFIGKIPRDCFEDELIPVFEQIGPIYMFRLMMELNGINRGFGFCVYTNREDTKRAVQELNNYEIRKGKTIGVCLSVDNCRLFVGGIPKNKTREEILSEMKRVTDGVKDVISYPSVTDKTKNRGFAFIEYGSHKAAAMARRKLLPGHIHLWGHQIAVDWAEPEREVNEDIMSKVKILYVRNLMLSTTEESLRDSFIKAAGGDPNSVERVKKISDYAFIHFREREQASQCLHTLNDTYIDGSKIEVTWAKPVDKNELNTRQQPSRTPGRLINELVLSNDQNMIAAATAVVAAGGMLPQLESTSPFFLPSQGTPMGTDLLPANSDVLNSGRTDNNLGSPSGMKLNSSRTGRRNAAGSRSAGAQKDRKHPVEKLQQRQLNPLALLENLNDLCLRDGLGSPICSAIPVDFIDSTTGNKVQLYVGQVYIPKLQFRCNTSRYYLTSTEAKLGASEIAIQSLPFNPFNLNEGSSSRHRIKVDSSESGRLTVTHTVLPPLYMLFTQQHQTPKSNDIFCSRNLSIMNGTFAASYALPINPSVMHTNAAFMPLPLSNNLPNTSTPLNLLQSQTNVLQLSGTTNFPINTTGLANVTGNLTNNNNNVNLQNECTAGTIINNAFDYSTQLFSNGTLGNGGLINATFNSQPTYYFDPNSISTAAATAMLVGPNGLSTVNSNAIPQIIGLQQSLTNCSNELGQNCSSSSTIGQSLNSLSPLAGLYNFGLQIPLISTSALSQSQPTTNATSQSATVINLLSQSYTNPVSVLNGTLSVTQSMNEQNPQITLSGTS</sequence>
<dbReference type="CDD" id="cd12250">
    <property type="entry name" value="RRM2_hnRNPR_like"/>
    <property type="match status" value="1"/>
</dbReference>
<keyword evidence="4" id="KW-0694">RNA-binding</keyword>
<dbReference type="STRING" id="6185.A0A095C6W2"/>
<dbReference type="GO" id="GO:0005737">
    <property type="term" value="C:cytoplasm"/>
    <property type="evidence" value="ECO:0007669"/>
    <property type="project" value="UniProtKB-SubCell"/>
</dbReference>
<dbReference type="SMART" id="SM00360">
    <property type="entry name" value="RRM"/>
    <property type="match status" value="3"/>
</dbReference>
<dbReference type="FunFam" id="3.30.70.330:FF:000026">
    <property type="entry name" value="APOBEC1 complementation factor isoform X1"/>
    <property type="match status" value="1"/>
</dbReference>
<dbReference type="CDD" id="cd12251">
    <property type="entry name" value="RRM3_hnRNPR_like"/>
    <property type="match status" value="1"/>
</dbReference>
<keyword evidence="3" id="KW-0677">Repeat</keyword>
<dbReference type="InterPro" id="IPR012677">
    <property type="entry name" value="Nucleotide-bd_a/b_plait_sf"/>
</dbReference>